<feature type="domain" description="HTH cro/C1-type" evidence="3">
    <location>
        <begin position="22"/>
        <end position="78"/>
    </location>
</feature>
<dbReference type="KEGG" id="tum:CBW65_17915"/>
<keyword evidence="5" id="KW-1185">Reference proteome</keyword>
<dbReference type="PROSITE" id="PS50943">
    <property type="entry name" value="HTH_CROC1"/>
    <property type="match status" value="1"/>
</dbReference>
<dbReference type="EMBL" id="CP021434">
    <property type="protein sequence ID" value="ARU62638.1"/>
    <property type="molecule type" value="Genomic_DNA"/>
</dbReference>
<dbReference type="InterPro" id="IPR011990">
    <property type="entry name" value="TPR-like_helical_dom_sf"/>
</dbReference>
<dbReference type="GO" id="GO:0003677">
    <property type="term" value="F:DNA binding"/>
    <property type="evidence" value="ECO:0007669"/>
    <property type="project" value="InterPro"/>
</dbReference>
<gene>
    <name evidence="4" type="ORF">CBW65_17915</name>
</gene>
<dbReference type="SUPFAM" id="SSF48452">
    <property type="entry name" value="TPR-like"/>
    <property type="match status" value="1"/>
</dbReference>
<accession>A0A1Y0IPX6</accession>
<dbReference type="SMART" id="SM00028">
    <property type="entry name" value="TPR"/>
    <property type="match status" value="4"/>
</dbReference>
<evidence type="ECO:0000256" key="2">
    <source>
        <dbReference type="SAM" id="MobiDB-lite"/>
    </source>
</evidence>
<dbReference type="OrthoDB" id="2380504at2"/>
<protein>
    <recommendedName>
        <fullName evidence="3">HTH cro/C1-type domain-containing protein</fullName>
    </recommendedName>
</protein>
<organism evidence="4 5">
    <name type="scientific">Tumebacillus avium</name>
    <dbReference type="NCBI Taxonomy" id="1903704"/>
    <lineage>
        <taxon>Bacteria</taxon>
        <taxon>Bacillati</taxon>
        <taxon>Bacillota</taxon>
        <taxon>Bacilli</taxon>
        <taxon>Bacillales</taxon>
        <taxon>Alicyclobacillaceae</taxon>
        <taxon>Tumebacillus</taxon>
    </lineage>
</organism>
<dbReference type="Pfam" id="PF01381">
    <property type="entry name" value="HTH_3"/>
    <property type="match status" value="1"/>
</dbReference>
<dbReference type="AlphaFoldDB" id="A0A1Y0IPX6"/>
<sequence>MMSHLIAPERTVADGIPLWLRIREIMKEQGSSYSLTAIAGRLGISRETLRKMLNGEREIYSFELEKLSKDLKVSISRLLQEDLIVPESITILCGQCRWNDALKVARRWQDVAMGLSERANALNKFGLIYLWRKDYDEARRYFEEMLLLAQEINAKYDHDCLLRRTLRNLLSTCADMKETERASEIIEIAEPYFQACPVEMGLLYYSKAKINKVMLQPAEAKLNLYKSLELYSQGTTHDTTGRGYIAVATAEFADRNYAKAKELLESAISVAESDTVKLTARSQLAKTLFKLGEYALAEALIHTTLAMEAIARDPDCEAKLLILRTRITRDARYAEQAAVNLSYSIVVRFLAYRYLSIQYKQERFQRGELKRPEKSKGRLTKRRLPLDTNF</sequence>
<keyword evidence="1" id="KW-0802">TPR repeat</keyword>
<dbReference type="InterPro" id="IPR019734">
    <property type="entry name" value="TPR_rpt"/>
</dbReference>
<evidence type="ECO:0000256" key="1">
    <source>
        <dbReference type="PROSITE-ProRule" id="PRU00339"/>
    </source>
</evidence>
<dbReference type="InterPro" id="IPR001387">
    <property type="entry name" value="Cro/C1-type_HTH"/>
</dbReference>
<proteinExistence type="predicted"/>
<evidence type="ECO:0000313" key="5">
    <source>
        <dbReference type="Proteomes" id="UP000195437"/>
    </source>
</evidence>
<evidence type="ECO:0000259" key="3">
    <source>
        <dbReference type="PROSITE" id="PS50943"/>
    </source>
</evidence>
<dbReference type="SMART" id="SM00530">
    <property type="entry name" value="HTH_XRE"/>
    <property type="match status" value="1"/>
</dbReference>
<evidence type="ECO:0000313" key="4">
    <source>
        <dbReference type="EMBL" id="ARU62638.1"/>
    </source>
</evidence>
<dbReference type="PROSITE" id="PS50005">
    <property type="entry name" value="TPR"/>
    <property type="match status" value="1"/>
</dbReference>
<dbReference type="Gene3D" id="1.25.40.10">
    <property type="entry name" value="Tetratricopeptide repeat domain"/>
    <property type="match status" value="2"/>
</dbReference>
<name>A0A1Y0IPX6_9BACL</name>
<dbReference type="Pfam" id="PF13374">
    <property type="entry name" value="TPR_10"/>
    <property type="match status" value="1"/>
</dbReference>
<feature type="region of interest" description="Disordered" evidence="2">
    <location>
        <begin position="368"/>
        <end position="390"/>
    </location>
</feature>
<reference evidence="5" key="1">
    <citation type="submission" date="2017-05" db="EMBL/GenBank/DDBJ databases">
        <authorList>
            <person name="Sung H."/>
        </authorList>
    </citation>
    <scope>NUCLEOTIDE SEQUENCE [LARGE SCALE GENOMIC DNA]</scope>
    <source>
        <strain evidence="5">AR23208</strain>
    </source>
</reference>
<dbReference type="CDD" id="cd00093">
    <property type="entry name" value="HTH_XRE"/>
    <property type="match status" value="1"/>
</dbReference>
<dbReference type="SUPFAM" id="SSF47413">
    <property type="entry name" value="lambda repressor-like DNA-binding domains"/>
    <property type="match status" value="1"/>
</dbReference>
<dbReference type="InterPro" id="IPR010982">
    <property type="entry name" value="Lambda_DNA-bd_dom_sf"/>
</dbReference>
<dbReference type="Proteomes" id="UP000195437">
    <property type="component" value="Chromosome"/>
</dbReference>
<feature type="repeat" description="TPR" evidence="1">
    <location>
        <begin position="119"/>
        <end position="152"/>
    </location>
</feature>
<dbReference type="Gene3D" id="1.10.260.40">
    <property type="entry name" value="lambda repressor-like DNA-binding domains"/>
    <property type="match status" value="1"/>
</dbReference>